<evidence type="ECO:0000313" key="1">
    <source>
        <dbReference type="EMBL" id="KAI8421452.1"/>
    </source>
</evidence>
<organism evidence="1 2">
    <name type="scientific">Choristoneura fumiferana</name>
    <name type="common">Spruce budworm moth</name>
    <name type="synonym">Archips fumiferana</name>
    <dbReference type="NCBI Taxonomy" id="7141"/>
    <lineage>
        <taxon>Eukaryota</taxon>
        <taxon>Metazoa</taxon>
        <taxon>Ecdysozoa</taxon>
        <taxon>Arthropoda</taxon>
        <taxon>Hexapoda</taxon>
        <taxon>Insecta</taxon>
        <taxon>Pterygota</taxon>
        <taxon>Neoptera</taxon>
        <taxon>Endopterygota</taxon>
        <taxon>Lepidoptera</taxon>
        <taxon>Glossata</taxon>
        <taxon>Ditrysia</taxon>
        <taxon>Tortricoidea</taxon>
        <taxon>Tortricidae</taxon>
        <taxon>Tortricinae</taxon>
        <taxon>Choristoneura</taxon>
    </lineage>
</organism>
<evidence type="ECO:0000313" key="2">
    <source>
        <dbReference type="Proteomes" id="UP001064048"/>
    </source>
</evidence>
<comment type="caution">
    <text evidence="1">The sequence shown here is derived from an EMBL/GenBank/DDBJ whole genome shotgun (WGS) entry which is preliminary data.</text>
</comment>
<dbReference type="EMBL" id="CM046116">
    <property type="protein sequence ID" value="KAI8421452.1"/>
    <property type="molecule type" value="Genomic_DNA"/>
</dbReference>
<keyword evidence="2" id="KW-1185">Reference proteome</keyword>
<dbReference type="Proteomes" id="UP001064048">
    <property type="component" value="Chromosome 16"/>
</dbReference>
<name>A0ACC0JBI0_CHOFU</name>
<gene>
    <name evidence="1" type="ORF">MSG28_009508</name>
</gene>
<sequence length="524" mass="60995">MDDVPYLVYVGDTVNSEAHKSASQLQSLILDSNSNVANDADIYEDAEYLESSTENENDSSSEDVEPEFNNDVEMMEIREPTVKVGIAVPQSSSKWTHEATVGLIEAFRSYETSLITGTINISEVWDEVASKLQEKGWEFTPLHCKKKFVSLKQIYEKIKEQEIQSGKSVKKWMYLDLIQPIMTKYRSYTTDAWDSAKYKDVKSEVSSVDDEDKQKFNQSVQGTYKWVNSAILLLIDQYRKYQSALESGSISQKVLFRLVEKAMQKEGYNVTASQCLIKYNSLKKTYRSIKEYNQVNRLIPRSWRYYDLIEMIVQGTPEVSDRGCDPLEEVSETLAEIKSEETVPPNIFKWSRRAIEILAAEYREHRPPLQDCKVSRNKVWQIVAQKLRKAGYNVTIGQCKSKISGMLKLYKRKRAGARSRAWSERGNWYSKIIESLVEKIPKSSQREVPKRVYSENREQRQQLNIESVVEKTPKSVQREVPKRADNMLDQLIICEENKERRHRENREQRQQLIDIMRHLVDKLE</sequence>
<reference evidence="1 2" key="1">
    <citation type="journal article" date="2022" name="Genome Biol. Evol.">
        <title>The Spruce Budworm Genome: Reconstructing the Evolutionary History of Antifreeze Proteins.</title>
        <authorList>
            <person name="Beliveau C."/>
            <person name="Gagne P."/>
            <person name="Picq S."/>
            <person name="Vernygora O."/>
            <person name="Keeling C.I."/>
            <person name="Pinkney K."/>
            <person name="Doucet D."/>
            <person name="Wen F."/>
            <person name="Johnston J.S."/>
            <person name="Maaroufi H."/>
            <person name="Boyle B."/>
            <person name="Laroche J."/>
            <person name="Dewar K."/>
            <person name="Juretic N."/>
            <person name="Blackburn G."/>
            <person name="Nisole A."/>
            <person name="Brunet B."/>
            <person name="Brandao M."/>
            <person name="Lumley L."/>
            <person name="Duan J."/>
            <person name="Quan G."/>
            <person name="Lucarotti C.J."/>
            <person name="Roe A.D."/>
            <person name="Sperling F.A.H."/>
            <person name="Levesque R.C."/>
            <person name="Cusson M."/>
        </authorList>
    </citation>
    <scope>NUCLEOTIDE SEQUENCE [LARGE SCALE GENOMIC DNA]</scope>
    <source>
        <strain evidence="1">Glfc:IPQL:Cfum</strain>
    </source>
</reference>
<protein>
    <submittedName>
        <fullName evidence="1">Uncharacterized protein</fullName>
    </submittedName>
</protein>
<accession>A0ACC0JBI0</accession>
<proteinExistence type="predicted"/>